<evidence type="ECO:0000313" key="4">
    <source>
        <dbReference type="EMBL" id="ADP33166.1"/>
    </source>
</evidence>
<organism evidence="4 5">
    <name type="scientific">Bacillus atrophaeus (strain 1942)</name>
    <dbReference type="NCBI Taxonomy" id="720555"/>
    <lineage>
        <taxon>Bacteria</taxon>
        <taxon>Bacillati</taxon>
        <taxon>Bacillota</taxon>
        <taxon>Bacilli</taxon>
        <taxon>Bacillales</taxon>
        <taxon>Bacillaceae</taxon>
        <taxon>Bacillus</taxon>
    </lineage>
</organism>
<feature type="domain" description="NodB homology" evidence="3">
    <location>
        <begin position="65"/>
        <end position="247"/>
    </location>
</feature>
<evidence type="ECO:0000313" key="5">
    <source>
        <dbReference type="Proteomes" id="UP000006867"/>
    </source>
</evidence>
<evidence type="ECO:0000256" key="1">
    <source>
        <dbReference type="ARBA" id="ARBA00022723"/>
    </source>
</evidence>
<proteinExistence type="predicted"/>
<reference evidence="4 5" key="1">
    <citation type="journal article" date="2011" name="Front. Microbiol.">
        <title>Genomic signatures of strain selection and enhancement in Bacillus atrophaeus var. globigii, a historical biowarfare simulant.</title>
        <authorList>
            <person name="Gibbons H.S."/>
            <person name="Broomall S.M."/>
            <person name="McNew L.A."/>
            <person name="Daligault H."/>
            <person name="Chapman C."/>
            <person name="Bruce D."/>
            <person name="Karavis M."/>
            <person name="Krepps M."/>
            <person name="McGregor P.A."/>
            <person name="Hong C."/>
            <person name="Park K.H."/>
            <person name="Akmal A."/>
            <person name="Feldman A."/>
            <person name="Lin J.S."/>
            <person name="Chang W.E."/>
            <person name="Higgs B.W."/>
            <person name="Demirev P."/>
            <person name="Lindquist J."/>
            <person name="Liem A."/>
            <person name="Fochler E."/>
            <person name="Read T.D."/>
            <person name="Tapia R."/>
            <person name="Johnson S."/>
            <person name="Bishop-Lilly K.A."/>
            <person name="Detter C."/>
            <person name="Han C."/>
            <person name="Sozhamannan S."/>
            <person name="Rosenzweig C.N."/>
            <person name="Skowronski E.W."/>
        </authorList>
    </citation>
    <scope>NUCLEOTIDE SEQUENCE [LARGE SCALE GENOMIC DNA]</scope>
    <source>
        <strain evidence="4 5">1942</strain>
    </source>
</reference>
<dbReference type="Gene3D" id="3.20.20.370">
    <property type="entry name" value="Glycoside hydrolase/deacetylase"/>
    <property type="match status" value="1"/>
</dbReference>
<dbReference type="InterPro" id="IPR011330">
    <property type="entry name" value="Glyco_hydro/deAcase_b/a-brl"/>
</dbReference>
<dbReference type="SUPFAM" id="SSF88713">
    <property type="entry name" value="Glycoside hydrolase/deacetylase"/>
    <property type="match status" value="1"/>
</dbReference>
<dbReference type="EMBL" id="CP002207">
    <property type="protein sequence ID" value="ADP33166.1"/>
    <property type="molecule type" value="Genomic_DNA"/>
</dbReference>
<keyword evidence="1" id="KW-0479">Metal-binding</keyword>
<dbReference type="CDD" id="cd10917">
    <property type="entry name" value="CE4_NodB_like_6s_7s"/>
    <property type="match status" value="1"/>
</dbReference>
<keyword evidence="2" id="KW-0378">Hydrolase</keyword>
<dbReference type="PANTHER" id="PTHR10587:SF133">
    <property type="entry name" value="CHITIN DEACETYLASE 1-RELATED"/>
    <property type="match status" value="1"/>
</dbReference>
<dbReference type="Proteomes" id="UP000006867">
    <property type="component" value="Chromosome"/>
</dbReference>
<dbReference type="Pfam" id="PF01522">
    <property type="entry name" value="Polysacc_deac_1"/>
    <property type="match status" value="1"/>
</dbReference>
<gene>
    <name evidence="4" type="ordered locus">BATR1942_11175</name>
</gene>
<keyword evidence="5" id="KW-1185">Reference proteome</keyword>
<dbReference type="PROSITE" id="PS51677">
    <property type="entry name" value="NODB"/>
    <property type="match status" value="1"/>
</dbReference>
<dbReference type="InterPro" id="IPR002509">
    <property type="entry name" value="NODB_dom"/>
</dbReference>
<evidence type="ECO:0000259" key="3">
    <source>
        <dbReference type="PROSITE" id="PS51677"/>
    </source>
</evidence>
<dbReference type="InterPro" id="IPR050248">
    <property type="entry name" value="Polysacc_deacetylase_ArnD"/>
</dbReference>
<name>A0ABM5LZ72_BACA1</name>
<protein>
    <submittedName>
        <fullName evidence="4">Polysaccharide deacetylase</fullName>
    </submittedName>
</protein>
<dbReference type="PANTHER" id="PTHR10587">
    <property type="entry name" value="GLYCOSYL TRANSFERASE-RELATED"/>
    <property type="match status" value="1"/>
</dbReference>
<sequence>MFFEKGDRLTIEFFGGGNLKRLHLFALLCCVFFLLAPDSSEAKMLKRLDIEKSGNAFWDMRSEKKKLSLTFDDGPHPVYTEAILDVLEENGVKVTFFCIGSRLDKYPSIAKRIIQQGHEIGSHTMNHVFFDHLDKEEIKNELDSASAEIDALQPIQHKLFRPPGGSLDETAFQTLLEEGYQIVMWSWNQDPKDWAKPGKTKIVNHIVSNAKGGDIILLHDGGGNRGQTVKAIKEIIPQLKNKGYEFVKVSDLLGKSFNPVHIQ</sequence>
<evidence type="ECO:0000256" key="2">
    <source>
        <dbReference type="ARBA" id="ARBA00022801"/>
    </source>
</evidence>
<accession>A0ABM5LZ72</accession>